<feature type="compositionally biased region" description="Polar residues" evidence="4">
    <location>
        <begin position="570"/>
        <end position="592"/>
    </location>
</feature>
<feature type="region of interest" description="Disordered" evidence="4">
    <location>
        <begin position="310"/>
        <end position="361"/>
    </location>
</feature>
<dbReference type="Pfam" id="PF00788">
    <property type="entry name" value="RA"/>
    <property type="match status" value="1"/>
</dbReference>
<dbReference type="PANTHER" id="PTHR23101">
    <property type="entry name" value="RAB GDP/GTP EXCHANGE FACTOR"/>
    <property type="match status" value="1"/>
</dbReference>
<feature type="region of interest" description="Disordered" evidence="4">
    <location>
        <begin position="747"/>
        <end position="773"/>
    </location>
</feature>
<accession>A0A8R2F952</accession>
<dbReference type="CTD" id="31987"/>
<feature type="compositionally biased region" description="Polar residues" evidence="4">
    <location>
        <begin position="351"/>
        <end position="361"/>
    </location>
</feature>
<feature type="compositionally biased region" description="Polar residues" evidence="4">
    <location>
        <begin position="400"/>
        <end position="410"/>
    </location>
</feature>
<dbReference type="Gene3D" id="1.20.1050.80">
    <property type="entry name" value="VPS9 domain"/>
    <property type="match status" value="1"/>
</dbReference>
<dbReference type="Gene3D" id="3.30.505.10">
    <property type="entry name" value="SH2 domain"/>
    <property type="match status" value="1"/>
</dbReference>
<dbReference type="Proteomes" id="UP000007819">
    <property type="component" value="Chromosome A3"/>
</dbReference>
<evidence type="ECO:0000259" key="5">
    <source>
        <dbReference type="PROSITE" id="PS50001"/>
    </source>
</evidence>
<dbReference type="CDD" id="cd00173">
    <property type="entry name" value="SH2"/>
    <property type="match status" value="1"/>
</dbReference>
<evidence type="ECO:0000256" key="3">
    <source>
        <dbReference type="PROSITE-ProRule" id="PRU00191"/>
    </source>
</evidence>
<dbReference type="InterPro" id="IPR000980">
    <property type="entry name" value="SH2"/>
</dbReference>
<feature type="compositionally biased region" description="Polar residues" evidence="4">
    <location>
        <begin position="631"/>
        <end position="646"/>
    </location>
</feature>
<name>A0A8R2F952_ACYPI</name>
<keyword evidence="9" id="KW-1185">Reference proteome</keyword>
<dbReference type="SUPFAM" id="SSF55550">
    <property type="entry name" value="SH2 domain"/>
    <property type="match status" value="1"/>
</dbReference>
<feature type="region of interest" description="Disordered" evidence="4">
    <location>
        <begin position="631"/>
        <end position="667"/>
    </location>
</feature>
<evidence type="ECO:0000259" key="7">
    <source>
        <dbReference type="PROSITE" id="PS51205"/>
    </source>
</evidence>
<evidence type="ECO:0000256" key="4">
    <source>
        <dbReference type="SAM" id="MobiDB-lite"/>
    </source>
</evidence>
<evidence type="ECO:0000256" key="2">
    <source>
        <dbReference type="ARBA" id="ARBA00022468"/>
    </source>
</evidence>
<dbReference type="OrthoDB" id="21085at2759"/>
<proteinExistence type="inferred from homology"/>
<evidence type="ECO:0000256" key="1">
    <source>
        <dbReference type="ARBA" id="ARBA00006919"/>
    </source>
</evidence>
<dbReference type="Pfam" id="PF00017">
    <property type="entry name" value="SH2"/>
    <property type="match status" value="1"/>
</dbReference>
<dbReference type="RefSeq" id="XP_008184307.1">
    <property type="nucleotide sequence ID" value="XM_008186085.2"/>
</dbReference>
<comment type="similarity">
    <text evidence="1">Belongs to the RIN (Ras interaction/interference) family.</text>
</comment>
<dbReference type="SUPFAM" id="SSF109993">
    <property type="entry name" value="VPS9 domain"/>
    <property type="match status" value="1"/>
</dbReference>
<dbReference type="SMART" id="SM00252">
    <property type="entry name" value="SH2"/>
    <property type="match status" value="1"/>
</dbReference>
<keyword evidence="3" id="KW-0727">SH2 domain</keyword>
<evidence type="ECO:0000313" key="8">
    <source>
        <dbReference type="EnsemblMetazoa" id="XP_008184307.1"/>
    </source>
</evidence>
<dbReference type="PROSITE" id="PS51205">
    <property type="entry name" value="VPS9"/>
    <property type="match status" value="1"/>
</dbReference>
<dbReference type="InterPro" id="IPR045046">
    <property type="entry name" value="Vps9-like"/>
</dbReference>
<dbReference type="GeneID" id="100162603"/>
<dbReference type="InterPro" id="IPR037191">
    <property type="entry name" value="VPS9_dom_sf"/>
</dbReference>
<feature type="region of interest" description="Disordered" evidence="4">
    <location>
        <begin position="388"/>
        <end position="428"/>
    </location>
</feature>
<dbReference type="GO" id="GO:0005096">
    <property type="term" value="F:GTPase activator activity"/>
    <property type="evidence" value="ECO:0007669"/>
    <property type="project" value="UniProtKB-KW"/>
</dbReference>
<feature type="compositionally biased region" description="Polar residues" evidence="4">
    <location>
        <begin position="835"/>
        <end position="845"/>
    </location>
</feature>
<dbReference type="KEGG" id="api:100162603"/>
<feature type="compositionally biased region" description="Polar residues" evidence="4">
    <location>
        <begin position="419"/>
        <end position="428"/>
    </location>
</feature>
<feature type="region of interest" description="Disordered" evidence="4">
    <location>
        <begin position="569"/>
        <end position="596"/>
    </location>
</feature>
<dbReference type="Pfam" id="PF23268">
    <property type="entry name" value="RIN1"/>
    <property type="match status" value="1"/>
</dbReference>
<dbReference type="SMART" id="SM00167">
    <property type="entry name" value="VPS9"/>
    <property type="match status" value="1"/>
</dbReference>
<keyword evidence="2" id="KW-0343">GTPase activation</keyword>
<feature type="compositionally biased region" description="Low complexity" evidence="4">
    <location>
        <begin position="332"/>
        <end position="350"/>
    </location>
</feature>
<dbReference type="EnsemblMetazoa" id="XM_008186085.3">
    <property type="protein sequence ID" value="XP_008184307.1"/>
    <property type="gene ID" value="LOC100162603"/>
</dbReference>
<dbReference type="SMART" id="SM00314">
    <property type="entry name" value="RA"/>
    <property type="match status" value="1"/>
</dbReference>
<reference evidence="8" key="2">
    <citation type="submission" date="2022-06" db="UniProtKB">
        <authorList>
            <consortium name="EnsemblMetazoa"/>
        </authorList>
    </citation>
    <scope>IDENTIFICATION</scope>
</reference>
<feature type="region of interest" description="Disordered" evidence="4">
    <location>
        <begin position="506"/>
        <end position="528"/>
    </location>
</feature>
<dbReference type="InterPro" id="IPR029071">
    <property type="entry name" value="Ubiquitin-like_domsf"/>
</dbReference>
<feature type="region of interest" description="Disordered" evidence="4">
    <location>
        <begin position="785"/>
        <end position="813"/>
    </location>
</feature>
<dbReference type="GO" id="GO:0007165">
    <property type="term" value="P:signal transduction"/>
    <property type="evidence" value="ECO:0007669"/>
    <property type="project" value="InterPro"/>
</dbReference>
<dbReference type="GO" id="GO:0005829">
    <property type="term" value="C:cytosol"/>
    <property type="evidence" value="ECO:0007669"/>
    <property type="project" value="TreeGrafter"/>
</dbReference>
<dbReference type="GO" id="GO:0016192">
    <property type="term" value="P:vesicle-mediated transport"/>
    <property type="evidence" value="ECO:0007669"/>
    <property type="project" value="InterPro"/>
</dbReference>
<feature type="region of interest" description="Disordered" evidence="4">
    <location>
        <begin position="1"/>
        <end position="20"/>
    </location>
</feature>
<dbReference type="GO" id="GO:0031267">
    <property type="term" value="F:small GTPase binding"/>
    <property type="evidence" value="ECO:0007669"/>
    <property type="project" value="TreeGrafter"/>
</dbReference>
<dbReference type="PANTHER" id="PTHR23101:SF104">
    <property type="entry name" value="PROTEIN SPRINT"/>
    <property type="match status" value="1"/>
</dbReference>
<dbReference type="PROSITE" id="PS50001">
    <property type="entry name" value="SH2"/>
    <property type="match status" value="1"/>
</dbReference>
<evidence type="ECO:0000259" key="6">
    <source>
        <dbReference type="PROSITE" id="PS50200"/>
    </source>
</evidence>
<dbReference type="InterPro" id="IPR003123">
    <property type="entry name" value="VPS9"/>
</dbReference>
<feature type="domain" description="SH2" evidence="5">
    <location>
        <begin position="187"/>
        <end position="281"/>
    </location>
</feature>
<sequence>MLADDNNMADDCADNEEQRPVAAAGSSYMLLLSAVANDLDYMLTDLYDSPPTTLNSTHEGDTTMLITRYTSVLIKSTGNTMVSPTYVPPHRGDAFLESYIDGLARSQGPVVSGTEDEDQDGNLIRAEDKQFQGGEEFPDGREFKFNNLSQDEDDYETSSGSVRSGSGDAASCDIGLLERLIRSHPIWFLPGIQRAGAFHLLQGKDDGNFVVRQSSQTGTMAISVRLPSGKGPYIEHYLIQATADNRLALESSDNKFDSIPMLIAHYAQCCDELPVQLMLPKAIQEAKNRQQLSSLALLGQEFWRYPMASSRSSPTLDISPNDEPTKRTLNTSISSSAAHSQSSSLSSFSSGNNNQESGFTDSHLSIEELSTSPVESIQQANGILTTFKSSSKEGTPSSSDNLSPPTSLVSGRTRPTPPNTLNLKSSNSQIVTSDVVSSNHMAKTPPPPPPRWAKPVAGQQNFTVTTTVTFSLHKETTPSPLIQVSCGQLSKSTDDSEIMPVIKSPLGSEITSPISDTGGGLRSGRRTKRNRIKQSRHYRESDILETPNIYHRSTFADKVSDYEDVWGPDSSLSTFKTPSQSNSGTYKKNTSEVPPEMPPDILEQTTSIPTIPKNTLGLVLPLNPINDLPSITDSTTSLLSPGSPETKSPVPEDDTAEAKQSSPFYAEPADAIRQAAFLRRKSKPSTNNFRNRHSEPSFLHQWPALVGCSQLTRIDSKEELLSPNGNYSTNQAFSSSVDNIPLLKNSRREPLKTGKPVETPRIGPPKRGQDGSWAVDSSWEFIGNENENANSLDNTEQTTTSQPNCLRESPGRKGPTIQEIILQRLPHLSLYIKEPSSTSRNNDNTELPDHQSTDSVNNNTLNLSGFSNLSLLSQNSDDDTKTEFSEPWDSSRWEHLLPVANKEQNQAHLKPVNRNKSFSERLDPLLAVPRIQALARSRLMAQTGTGSSTREYALQLAADKTTVFARSIDNFVCCTVESKETNPSVVMRNVRQFMSGMKNYLLKHGEKEFQKVVEKERSQLKPTEFLNLDVILEGVMNRLVLRELREHVYSLLVDEYVNNGSIPSMVENIHYAKSKSIQDFAVRETLIPPSENDLKKISECFKRLQDAFLPLEKLEHLLSAIALIFNAVKMQNRNADACLGADDFLPLLVWVLVQCNVLTAELEAEYMWGLLHPSLIPGEGGYYLTALCGAVHVLKSYKSSMEANTINGVKTLGSDNTLSYDPLNELKSVLKVVVPDETNGSLLTKTLPVRPHMTTRDVCKIIAHKLRITNPQDYSLFKLIDGQEFLLSETDCPQDIKSSTTACGSHCLFAYKRIDAKIAWPHSPSP</sequence>
<dbReference type="GO" id="GO:0030139">
    <property type="term" value="C:endocytic vesicle"/>
    <property type="evidence" value="ECO:0007669"/>
    <property type="project" value="TreeGrafter"/>
</dbReference>
<dbReference type="CDD" id="cd01776">
    <property type="entry name" value="RA_Rin"/>
    <property type="match status" value="1"/>
</dbReference>
<dbReference type="InterPro" id="IPR000159">
    <property type="entry name" value="RA_dom"/>
</dbReference>
<reference evidence="9" key="1">
    <citation type="submission" date="2010-06" db="EMBL/GenBank/DDBJ databases">
        <authorList>
            <person name="Jiang H."/>
            <person name="Abraham K."/>
            <person name="Ali S."/>
            <person name="Alsbrooks S.L."/>
            <person name="Anim B.N."/>
            <person name="Anosike U.S."/>
            <person name="Attaway T."/>
            <person name="Bandaranaike D.P."/>
            <person name="Battles P.K."/>
            <person name="Bell S.N."/>
            <person name="Bell A.V."/>
            <person name="Beltran B."/>
            <person name="Bickham C."/>
            <person name="Bustamante Y."/>
            <person name="Caleb T."/>
            <person name="Canada A."/>
            <person name="Cardenas V."/>
            <person name="Carter K."/>
            <person name="Chacko J."/>
            <person name="Chandrabose M.N."/>
            <person name="Chavez D."/>
            <person name="Chavez A."/>
            <person name="Chen L."/>
            <person name="Chu H.-S."/>
            <person name="Claassen K.J."/>
            <person name="Cockrell R."/>
            <person name="Collins M."/>
            <person name="Cooper J.A."/>
            <person name="Cree A."/>
            <person name="Curry S.M."/>
            <person name="Da Y."/>
            <person name="Dao M.D."/>
            <person name="Das B."/>
            <person name="Davila M.-L."/>
            <person name="Davy-Carroll L."/>
            <person name="Denson S."/>
            <person name="Dinh H."/>
            <person name="Ebong V.E."/>
            <person name="Edwards J.R."/>
            <person name="Egan A."/>
            <person name="El-Daye J."/>
            <person name="Escobedo L."/>
            <person name="Fernandez S."/>
            <person name="Fernando P.R."/>
            <person name="Flagg N."/>
            <person name="Forbes L.D."/>
            <person name="Fowler R.G."/>
            <person name="Fu Q."/>
            <person name="Gabisi R.A."/>
            <person name="Ganer J."/>
            <person name="Garbino Pronczuk A."/>
            <person name="Garcia R.M."/>
            <person name="Garner T."/>
            <person name="Garrett T.E."/>
            <person name="Gonzalez D.A."/>
            <person name="Hamid H."/>
            <person name="Hawkins E.S."/>
            <person name="Hirani K."/>
            <person name="Hogues M.E."/>
            <person name="Hollins B."/>
            <person name="Hsiao C.-H."/>
            <person name="Jabil R."/>
            <person name="James M.L."/>
            <person name="Jhangiani S.N."/>
            <person name="Johnson B."/>
            <person name="Johnson Q."/>
            <person name="Joshi V."/>
            <person name="Kalu J.B."/>
            <person name="Kam C."/>
            <person name="Kashfia A."/>
            <person name="Keebler J."/>
            <person name="Kisamo H."/>
            <person name="Kovar C.L."/>
            <person name="Lago L.A."/>
            <person name="Lai C.-Y."/>
            <person name="Laidlaw J."/>
            <person name="Lara F."/>
            <person name="Le T.-K."/>
            <person name="Lee S.L."/>
            <person name="Legall F.H."/>
            <person name="Lemon S.J."/>
            <person name="Lewis L.R."/>
            <person name="Li B."/>
            <person name="Liu Y."/>
            <person name="Liu Y.-S."/>
            <person name="Lopez J."/>
            <person name="Lozado R.J."/>
            <person name="Lu J."/>
            <person name="Madu R.C."/>
            <person name="Maheshwari M."/>
            <person name="Maheshwari R."/>
            <person name="Malloy K."/>
            <person name="Martinez E."/>
            <person name="Mathew T."/>
            <person name="Mercado I.C."/>
            <person name="Mercado C."/>
            <person name="Meyer B."/>
            <person name="Montgomery K."/>
            <person name="Morgan M.B."/>
            <person name="Munidasa M."/>
            <person name="Nazareth L.V."/>
            <person name="Nelson J."/>
            <person name="Ng B.M."/>
            <person name="Nguyen N.B."/>
            <person name="Nguyen P.Q."/>
            <person name="Nguyen T."/>
            <person name="Obregon M."/>
            <person name="Okwuonu G.O."/>
            <person name="Onwere C.G."/>
            <person name="Orozco G."/>
            <person name="Parra A."/>
            <person name="Patel S."/>
            <person name="Patil S."/>
            <person name="Perez A."/>
            <person name="Perez Y."/>
            <person name="Pham C."/>
            <person name="Primus E.L."/>
            <person name="Pu L.-L."/>
            <person name="Puazo M."/>
            <person name="Qin X."/>
            <person name="Quiroz J.B."/>
            <person name="Reese J."/>
            <person name="Richards S."/>
            <person name="Rives C.M."/>
            <person name="Robberts R."/>
            <person name="Ruiz S.J."/>
            <person name="Ruiz M.J."/>
            <person name="Santibanez J."/>
            <person name="Schneider B.W."/>
            <person name="Sisson I."/>
            <person name="Smith M."/>
            <person name="Sodergren E."/>
            <person name="Song X.-Z."/>
            <person name="Song B.B."/>
            <person name="Summersgill H."/>
            <person name="Thelus R."/>
            <person name="Thornton R.D."/>
            <person name="Trejos Z.Y."/>
            <person name="Usmani K."/>
            <person name="Vattathil S."/>
            <person name="Villasana D."/>
            <person name="Walker D.L."/>
            <person name="Wang S."/>
            <person name="Wang K."/>
            <person name="White C.S."/>
            <person name="Williams A.C."/>
            <person name="Williamson J."/>
            <person name="Wilson K."/>
            <person name="Woghiren I.O."/>
            <person name="Woodworth J.R."/>
            <person name="Worley K.C."/>
            <person name="Wright R.A."/>
            <person name="Wu W."/>
            <person name="Young L."/>
            <person name="Zhang L."/>
            <person name="Zhang J."/>
            <person name="Zhu Y."/>
            <person name="Muzny D.M."/>
            <person name="Weinstock G."/>
            <person name="Gibbs R.A."/>
        </authorList>
    </citation>
    <scope>NUCLEOTIDE SEQUENCE [LARGE SCALE GENOMIC DNA]</scope>
    <source>
        <strain evidence="9">LSR1</strain>
    </source>
</reference>
<dbReference type="InterPro" id="IPR036860">
    <property type="entry name" value="SH2_dom_sf"/>
</dbReference>
<evidence type="ECO:0000313" key="9">
    <source>
        <dbReference type="Proteomes" id="UP000007819"/>
    </source>
</evidence>
<dbReference type="GO" id="GO:0005085">
    <property type="term" value="F:guanyl-nucleotide exchange factor activity"/>
    <property type="evidence" value="ECO:0007669"/>
    <property type="project" value="InterPro"/>
</dbReference>
<dbReference type="Pfam" id="PF02204">
    <property type="entry name" value="VPS9"/>
    <property type="match status" value="1"/>
</dbReference>
<feature type="domain" description="Ras-associating" evidence="6">
    <location>
        <begin position="1229"/>
        <end position="1316"/>
    </location>
</feature>
<feature type="compositionally biased region" description="Polar residues" evidence="4">
    <location>
        <begin position="785"/>
        <end position="804"/>
    </location>
</feature>
<protein>
    <recommendedName>
        <fullName evidence="10">Protein sprint</fullName>
    </recommendedName>
</protein>
<dbReference type="SUPFAM" id="SSF54236">
    <property type="entry name" value="Ubiquitin-like"/>
    <property type="match status" value="1"/>
</dbReference>
<organism evidence="8 9">
    <name type="scientific">Acyrthosiphon pisum</name>
    <name type="common">Pea aphid</name>
    <dbReference type="NCBI Taxonomy" id="7029"/>
    <lineage>
        <taxon>Eukaryota</taxon>
        <taxon>Metazoa</taxon>
        <taxon>Ecdysozoa</taxon>
        <taxon>Arthropoda</taxon>
        <taxon>Hexapoda</taxon>
        <taxon>Insecta</taxon>
        <taxon>Pterygota</taxon>
        <taxon>Neoptera</taxon>
        <taxon>Paraneoptera</taxon>
        <taxon>Hemiptera</taxon>
        <taxon>Sternorrhyncha</taxon>
        <taxon>Aphidomorpha</taxon>
        <taxon>Aphidoidea</taxon>
        <taxon>Aphididae</taxon>
        <taxon>Macrosiphini</taxon>
        <taxon>Acyrthosiphon</taxon>
    </lineage>
</organism>
<feature type="region of interest" description="Disordered" evidence="4">
    <location>
        <begin position="834"/>
        <end position="860"/>
    </location>
</feature>
<dbReference type="PROSITE" id="PS50200">
    <property type="entry name" value="RA"/>
    <property type="match status" value="1"/>
</dbReference>
<feature type="domain" description="VPS9" evidence="7">
    <location>
        <begin position="1056"/>
        <end position="1203"/>
    </location>
</feature>
<evidence type="ECO:0008006" key="10">
    <source>
        <dbReference type="Google" id="ProtNLM"/>
    </source>
</evidence>